<dbReference type="SUPFAM" id="SSF55729">
    <property type="entry name" value="Acyl-CoA N-acyltransferases (Nat)"/>
    <property type="match status" value="1"/>
</dbReference>
<dbReference type="Gene3D" id="3.40.630.30">
    <property type="match status" value="1"/>
</dbReference>
<dbReference type="RefSeq" id="WP_344626285.1">
    <property type="nucleotide sequence ID" value="NZ_BAAALD010000063.1"/>
</dbReference>
<dbReference type="PANTHER" id="PTHR43415">
    <property type="entry name" value="SPERMIDINE N(1)-ACETYLTRANSFERASE"/>
    <property type="match status" value="1"/>
</dbReference>
<accession>A0ABP4EJC8</accession>
<evidence type="ECO:0000259" key="1">
    <source>
        <dbReference type="PROSITE" id="PS51186"/>
    </source>
</evidence>
<dbReference type="InterPro" id="IPR016181">
    <property type="entry name" value="Acyl_CoA_acyltransferase"/>
</dbReference>
<evidence type="ECO:0000313" key="3">
    <source>
        <dbReference type="Proteomes" id="UP001499987"/>
    </source>
</evidence>
<proteinExistence type="predicted"/>
<sequence>MAPPPLTGRLVRLRELREEDLDRLVTWWNDPATAVRQVTGPVHPRPGAEIAAMFRSWSQNTGCNVGLTVVTLDGDETVGHVTLYGADPKDRCATLAVIVGAPHQGRGLGTDAVRTLLDYGFAELGLHRIELTVLGDNLPALAAYRKAGFTEEGRRREAVFRHGRWQDHVQMGVLAHEHLATERTHTAG</sequence>
<dbReference type="Pfam" id="PF13302">
    <property type="entry name" value="Acetyltransf_3"/>
    <property type="match status" value="1"/>
</dbReference>
<comment type="caution">
    <text evidence="2">The sequence shown here is derived from an EMBL/GenBank/DDBJ whole genome shotgun (WGS) entry which is preliminary data.</text>
</comment>
<protein>
    <submittedName>
        <fullName evidence="2">GNAT family protein</fullName>
    </submittedName>
</protein>
<gene>
    <name evidence="2" type="ORF">GCM10009663_54020</name>
</gene>
<dbReference type="EMBL" id="BAAALD010000063">
    <property type="protein sequence ID" value="GAA1105041.1"/>
    <property type="molecule type" value="Genomic_DNA"/>
</dbReference>
<reference evidence="3" key="1">
    <citation type="journal article" date="2019" name="Int. J. Syst. Evol. Microbiol.">
        <title>The Global Catalogue of Microorganisms (GCM) 10K type strain sequencing project: providing services to taxonomists for standard genome sequencing and annotation.</title>
        <authorList>
            <consortium name="The Broad Institute Genomics Platform"/>
            <consortium name="The Broad Institute Genome Sequencing Center for Infectious Disease"/>
            <person name="Wu L."/>
            <person name="Ma J."/>
        </authorList>
    </citation>
    <scope>NUCLEOTIDE SEQUENCE [LARGE SCALE GENOMIC DNA]</scope>
    <source>
        <strain evidence="3">JCM 13002</strain>
    </source>
</reference>
<organism evidence="2 3">
    <name type="scientific">Kitasatospora arboriphila</name>
    <dbReference type="NCBI Taxonomy" id="258052"/>
    <lineage>
        <taxon>Bacteria</taxon>
        <taxon>Bacillati</taxon>
        <taxon>Actinomycetota</taxon>
        <taxon>Actinomycetes</taxon>
        <taxon>Kitasatosporales</taxon>
        <taxon>Streptomycetaceae</taxon>
        <taxon>Kitasatospora</taxon>
    </lineage>
</organism>
<dbReference type="Proteomes" id="UP001499987">
    <property type="component" value="Unassembled WGS sequence"/>
</dbReference>
<feature type="domain" description="N-acetyltransferase" evidence="1">
    <location>
        <begin position="11"/>
        <end position="176"/>
    </location>
</feature>
<dbReference type="PANTHER" id="PTHR43415:SF3">
    <property type="entry name" value="GNAT-FAMILY ACETYLTRANSFERASE"/>
    <property type="match status" value="1"/>
</dbReference>
<keyword evidence="3" id="KW-1185">Reference proteome</keyword>
<name>A0ABP4EJC8_9ACTN</name>
<dbReference type="PROSITE" id="PS51186">
    <property type="entry name" value="GNAT"/>
    <property type="match status" value="1"/>
</dbReference>
<dbReference type="InterPro" id="IPR000182">
    <property type="entry name" value="GNAT_dom"/>
</dbReference>
<dbReference type="CDD" id="cd04301">
    <property type="entry name" value="NAT_SF"/>
    <property type="match status" value="1"/>
</dbReference>
<evidence type="ECO:0000313" key="2">
    <source>
        <dbReference type="EMBL" id="GAA1105041.1"/>
    </source>
</evidence>